<dbReference type="GO" id="GO:0015031">
    <property type="term" value="P:protein transport"/>
    <property type="evidence" value="ECO:0007669"/>
    <property type="project" value="UniProtKB-KW"/>
</dbReference>
<evidence type="ECO:0000313" key="11">
    <source>
        <dbReference type="EMBL" id="QNS01818.1"/>
    </source>
</evidence>
<keyword evidence="6" id="KW-0963">Cytoplasm</keyword>
<evidence type="ECO:0000259" key="10">
    <source>
        <dbReference type="Pfam" id="PF02108"/>
    </source>
</evidence>
<dbReference type="GO" id="GO:0071973">
    <property type="term" value="P:bacterial-type flagellum-dependent cell motility"/>
    <property type="evidence" value="ECO:0007669"/>
    <property type="project" value="InterPro"/>
</dbReference>
<keyword evidence="11" id="KW-0282">Flagellum</keyword>
<dbReference type="GO" id="GO:0003774">
    <property type="term" value="F:cytoskeletal motor activity"/>
    <property type="evidence" value="ECO:0007669"/>
    <property type="project" value="InterPro"/>
</dbReference>
<comment type="subcellular location">
    <subcellularLocation>
        <location evidence="2">Cytoplasm</location>
    </subcellularLocation>
</comment>
<proteinExistence type="inferred from homology"/>
<feature type="domain" description="Flagellar assembly protein FliH/Type III secretion system HrpE" evidence="10">
    <location>
        <begin position="89"/>
        <end position="212"/>
    </location>
</feature>
<evidence type="ECO:0000256" key="3">
    <source>
        <dbReference type="ARBA" id="ARBA00006602"/>
    </source>
</evidence>
<accession>A0A7H1AZB3</accession>
<dbReference type="Pfam" id="PF02108">
    <property type="entry name" value="FliH"/>
    <property type="match status" value="1"/>
</dbReference>
<sequence length="217" mass="25513">MSNLPSDKNWTRWYPKNVFLKNVENNTQFLYHLDYFSEKQVRNNIQNVKKEKKSEIDELEISTIKKEAYDAGFQAGMLHCKKENNVLNNKMHNLFLNFNNALNTFEDVLFARLLKIILVVSSYVIGKSIAFDEKILLKHIKNIIDKTGIFLKKPKLFVHPDNKVLIESTLQDFLNIHKWEVIYDTKIDLNSCQFISDSGNIDTTIDARWQELCRLIK</sequence>
<evidence type="ECO:0000256" key="6">
    <source>
        <dbReference type="ARBA" id="ARBA00022490"/>
    </source>
</evidence>
<evidence type="ECO:0000256" key="9">
    <source>
        <dbReference type="ARBA" id="ARBA00023225"/>
    </source>
</evidence>
<keyword evidence="11" id="KW-0969">Cilium</keyword>
<dbReference type="PANTHER" id="PTHR34982:SF1">
    <property type="entry name" value="FLAGELLAR ASSEMBLY PROTEIN FLIH"/>
    <property type="match status" value="1"/>
</dbReference>
<protein>
    <recommendedName>
        <fullName evidence="4">Flagellar assembly protein FliH</fullName>
    </recommendedName>
</protein>
<keyword evidence="8" id="KW-0653">Protein transport</keyword>
<keyword evidence="9" id="KW-1006">Bacterial flagellum protein export</keyword>
<evidence type="ECO:0000256" key="5">
    <source>
        <dbReference type="ARBA" id="ARBA00022448"/>
    </source>
</evidence>
<evidence type="ECO:0000256" key="2">
    <source>
        <dbReference type="ARBA" id="ARBA00004496"/>
    </source>
</evidence>
<name>A0A7H1AZB3_9GAMM</name>
<keyword evidence="5" id="KW-0813">Transport</keyword>
<dbReference type="PRINTS" id="PR01003">
    <property type="entry name" value="FLGFLIH"/>
</dbReference>
<dbReference type="InterPro" id="IPR018035">
    <property type="entry name" value="Flagellar_FliH/T3SS_HrpE"/>
</dbReference>
<dbReference type="GO" id="GO:0009288">
    <property type="term" value="C:bacterial-type flagellum"/>
    <property type="evidence" value="ECO:0007669"/>
    <property type="project" value="InterPro"/>
</dbReference>
<keyword evidence="7" id="KW-1005">Bacterial flagellum biogenesis</keyword>
<dbReference type="PANTHER" id="PTHR34982">
    <property type="entry name" value="YOP PROTEINS TRANSLOCATION PROTEIN L"/>
    <property type="match status" value="1"/>
</dbReference>
<evidence type="ECO:0000256" key="8">
    <source>
        <dbReference type="ARBA" id="ARBA00022927"/>
    </source>
</evidence>
<evidence type="ECO:0000256" key="4">
    <source>
        <dbReference type="ARBA" id="ARBA00016507"/>
    </source>
</evidence>
<dbReference type="InterPro" id="IPR051472">
    <property type="entry name" value="T3SS_Stator/FliH"/>
</dbReference>
<keyword evidence="11" id="KW-0966">Cell projection</keyword>
<dbReference type="GO" id="GO:0044781">
    <property type="term" value="P:bacterial-type flagellum organization"/>
    <property type="evidence" value="ECO:0007669"/>
    <property type="project" value="UniProtKB-KW"/>
</dbReference>
<comment type="similarity">
    <text evidence="3">Belongs to the FliH family.</text>
</comment>
<dbReference type="Proteomes" id="UP000516346">
    <property type="component" value="Chromosome"/>
</dbReference>
<gene>
    <name evidence="11" type="ORF">ICW73_02490</name>
</gene>
<dbReference type="AlphaFoldDB" id="A0A7H1AZB3"/>
<organism evidence="11 12">
    <name type="scientific">Buchnera aphidicola</name>
    <name type="common">Pentalonia nigronervosa</name>
    <dbReference type="NCBI Taxonomy" id="1309793"/>
    <lineage>
        <taxon>Bacteria</taxon>
        <taxon>Pseudomonadati</taxon>
        <taxon>Pseudomonadota</taxon>
        <taxon>Gammaproteobacteria</taxon>
        <taxon>Enterobacterales</taxon>
        <taxon>Erwiniaceae</taxon>
        <taxon>Buchnera</taxon>
    </lineage>
</organism>
<dbReference type="EMBL" id="CP061275">
    <property type="protein sequence ID" value="QNS01818.1"/>
    <property type="molecule type" value="Genomic_DNA"/>
</dbReference>
<comment type="function">
    <text evidence="1">Needed for flagellar regrowth and assembly.</text>
</comment>
<dbReference type="InterPro" id="IPR000563">
    <property type="entry name" value="Flag_FliH"/>
</dbReference>
<evidence type="ECO:0000313" key="12">
    <source>
        <dbReference type="Proteomes" id="UP000516346"/>
    </source>
</evidence>
<evidence type="ECO:0000256" key="7">
    <source>
        <dbReference type="ARBA" id="ARBA00022795"/>
    </source>
</evidence>
<dbReference type="GO" id="GO:0005829">
    <property type="term" value="C:cytosol"/>
    <property type="evidence" value="ECO:0007669"/>
    <property type="project" value="TreeGrafter"/>
</dbReference>
<reference evidence="11 12" key="1">
    <citation type="submission" date="2020-09" db="EMBL/GenBank/DDBJ databases">
        <title>Genome sequence of the banana aphid, Pentalonia nigronervosa Coquerel (Hemiptera: Aphididae) and its symbionts.</title>
        <authorList>
            <person name="Mathers T.C."/>
            <person name="Mugford S.T."/>
            <person name="Hogenhout S.A."/>
            <person name="Tripathi L."/>
        </authorList>
    </citation>
    <scope>NUCLEOTIDE SEQUENCE [LARGE SCALE GENOMIC DNA]</scope>
    <source>
        <strain evidence="11">Ba4</strain>
    </source>
</reference>
<evidence type="ECO:0000256" key="1">
    <source>
        <dbReference type="ARBA" id="ARBA00003041"/>
    </source>
</evidence>